<evidence type="ECO:0000259" key="2">
    <source>
        <dbReference type="PROSITE" id="PS50158"/>
    </source>
</evidence>
<keyword evidence="1" id="KW-0479">Metal-binding</keyword>
<dbReference type="EMBL" id="JACGWK010001564">
    <property type="protein sequence ID" value="KAL0285924.1"/>
    <property type="molecule type" value="Genomic_DNA"/>
</dbReference>
<sequence>MDSDLGGLGSLLSFIEEEESGLVVLTGLWHAETLSLGFFVVGRLLSSTSFHLEALHSTLKAAFNPGSEMEFKLIGGIIFCLNFSIRWIGIVCLKDASNDLVSVDLNWCEFHIHIYGCFLGKMTKEVASFIRNGLGKFKEVDLDKNGEVWVSSVHIRVALDITKPVKRALKICTVLGDEQLVSFTYERLLNVCYFCGCLGHLSHQCEVQFRDGFQ</sequence>
<dbReference type="PANTHER" id="PTHR31286">
    <property type="entry name" value="GLYCINE-RICH CELL WALL STRUCTURAL PROTEIN 1.8-LIKE"/>
    <property type="match status" value="1"/>
</dbReference>
<comment type="caution">
    <text evidence="3">The sequence shown here is derived from an EMBL/GenBank/DDBJ whole genome shotgun (WGS) entry which is preliminary data.</text>
</comment>
<dbReference type="GO" id="GO:0003676">
    <property type="term" value="F:nucleic acid binding"/>
    <property type="evidence" value="ECO:0007669"/>
    <property type="project" value="InterPro"/>
</dbReference>
<reference evidence="3" key="1">
    <citation type="submission" date="2020-06" db="EMBL/GenBank/DDBJ databases">
        <authorList>
            <person name="Li T."/>
            <person name="Hu X."/>
            <person name="Zhang T."/>
            <person name="Song X."/>
            <person name="Zhang H."/>
            <person name="Dai N."/>
            <person name="Sheng W."/>
            <person name="Hou X."/>
            <person name="Wei L."/>
        </authorList>
    </citation>
    <scope>NUCLEOTIDE SEQUENCE</scope>
    <source>
        <strain evidence="3">G01</strain>
        <tissue evidence="3">Leaf</tissue>
    </source>
</reference>
<evidence type="ECO:0000256" key="1">
    <source>
        <dbReference type="PROSITE-ProRule" id="PRU00047"/>
    </source>
</evidence>
<name>A0AAW2IUM1_9LAMI</name>
<reference evidence="3" key="2">
    <citation type="journal article" date="2024" name="Plant">
        <title>Genomic evolution and insights into agronomic trait innovations of Sesamum species.</title>
        <authorList>
            <person name="Miao H."/>
            <person name="Wang L."/>
            <person name="Qu L."/>
            <person name="Liu H."/>
            <person name="Sun Y."/>
            <person name="Le M."/>
            <person name="Wang Q."/>
            <person name="Wei S."/>
            <person name="Zheng Y."/>
            <person name="Lin W."/>
            <person name="Duan Y."/>
            <person name="Cao H."/>
            <person name="Xiong S."/>
            <person name="Wang X."/>
            <person name="Wei L."/>
            <person name="Li C."/>
            <person name="Ma Q."/>
            <person name="Ju M."/>
            <person name="Zhao R."/>
            <person name="Li G."/>
            <person name="Mu C."/>
            <person name="Tian Q."/>
            <person name="Mei H."/>
            <person name="Zhang T."/>
            <person name="Gao T."/>
            <person name="Zhang H."/>
        </authorList>
    </citation>
    <scope>NUCLEOTIDE SEQUENCE</scope>
    <source>
        <strain evidence="3">G01</strain>
    </source>
</reference>
<dbReference type="GO" id="GO:0008270">
    <property type="term" value="F:zinc ion binding"/>
    <property type="evidence" value="ECO:0007669"/>
    <property type="project" value="UniProtKB-KW"/>
</dbReference>
<dbReference type="InterPro" id="IPR040256">
    <property type="entry name" value="At4g02000-like"/>
</dbReference>
<gene>
    <name evidence="3" type="ORF">Sangu_2757600</name>
</gene>
<dbReference type="Pfam" id="PF14392">
    <property type="entry name" value="zf-CCHC_4"/>
    <property type="match status" value="1"/>
</dbReference>
<dbReference type="AlphaFoldDB" id="A0AAW2IUM1"/>
<accession>A0AAW2IUM1</accession>
<dbReference type="PANTHER" id="PTHR31286:SF178">
    <property type="entry name" value="DUF4283 DOMAIN-CONTAINING PROTEIN"/>
    <property type="match status" value="1"/>
</dbReference>
<dbReference type="InterPro" id="IPR001878">
    <property type="entry name" value="Znf_CCHC"/>
</dbReference>
<dbReference type="InterPro" id="IPR025836">
    <property type="entry name" value="Zn_knuckle_CX2CX4HX4C"/>
</dbReference>
<keyword evidence="1" id="KW-0863">Zinc-finger</keyword>
<protein>
    <recommendedName>
        <fullName evidence="2">CCHC-type domain-containing protein</fullName>
    </recommendedName>
</protein>
<dbReference type="PROSITE" id="PS50158">
    <property type="entry name" value="ZF_CCHC"/>
    <property type="match status" value="1"/>
</dbReference>
<evidence type="ECO:0000313" key="3">
    <source>
        <dbReference type="EMBL" id="KAL0285924.1"/>
    </source>
</evidence>
<organism evidence="3">
    <name type="scientific">Sesamum angustifolium</name>
    <dbReference type="NCBI Taxonomy" id="2727405"/>
    <lineage>
        <taxon>Eukaryota</taxon>
        <taxon>Viridiplantae</taxon>
        <taxon>Streptophyta</taxon>
        <taxon>Embryophyta</taxon>
        <taxon>Tracheophyta</taxon>
        <taxon>Spermatophyta</taxon>
        <taxon>Magnoliopsida</taxon>
        <taxon>eudicotyledons</taxon>
        <taxon>Gunneridae</taxon>
        <taxon>Pentapetalae</taxon>
        <taxon>asterids</taxon>
        <taxon>lamiids</taxon>
        <taxon>Lamiales</taxon>
        <taxon>Pedaliaceae</taxon>
        <taxon>Sesamum</taxon>
    </lineage>
</organism>
<proteinExistence type="predicted"/>
<keyword evidence="1" id="KW-0862">Zinc</keyword>
<feature type="domain" description="CCHC-type" evidence="2">
    <location>
        <begin position="192"/>
        <end position="205"/>
    </location>
</feature>